<name>A0A1B6M9I6_9HEMI</name>
<feature type="region of interest" description="Disordered" evidence="3">
    <location>
        <begin position="654"/>
        <end position="809"/>
    </location>
</feature>
<dbReference type="InterPro" id="IPR002495">
    <property type="entry name" value="Glyco_trans_8"/>
</dbReference>
<evidence type="ECO:0000256" key="3">
    <source>
        <dbReference type="SAM" id="MobiDB-lite"/>
    </source>
</evidence>
<dbReference type="Pfam" id="PF01501">
    <property type="entry name" value="Glyco_transf_8"/>
    <property type="match status" value="1"/>
</dbReference>
<dbReference type="PANTHER" id="PTHR11183">
    <property type="entry name" value="GLYCOGENIN SUBFAMILY MEMBER"/>
    <property type="match status" value="1"/>
</dbReference>
<evidence type="ECO:0000256" key="2">
    <source>
        <dbReference type="ARBA" id="ARBA00038934"/>
    </source>
</evidence>
<sequence>MGGFAWVTLATNDSYSLGALVLAHSLRRVNTAHQLVVLITPGVTEAMKTQLSAVFNVVKLVDVLDSRDADNLTLLARPELGITFTKLHCWRLTQFDKCVFLDADTLVLQNSDELFEREELSAAPDAGWPDCFNSGVFVYKPSDETYKALIEFAIIHGSFDGGDQGLLNLFFSDWPTKDIKKHLPFVYNMCSTATYSYLPAFKQYGQGLKIIHFIGTAKPWLHPFNTETGLASVSGGSQNITQFVQLWWDLFCTSVHPSLSTEMAGLAGALASVTLGAPLSAEQTALEEHLRRQGWEQGNIDYMGKDSFANIWLKICDTLASTPQRITAEEAPAPVAPVAAPVYVSSVEISPTGPIDTSPPASYAPVSAPKPTVAASDTEVASKAAPVEAVTVVPEPKSPSVTELVSTEPTVIPSASLDSAQPSTPVPAVSSETPAASAPPPEPPTSSLESVIKTEISPAPIESIPPFQIEIPLVASLPDATPTLVPTVTPAPPSVDVPTITAPLSETTTPVLSASEAPITSDQALPQTQPVQTETATIVSTPKLPETPASLPTAVEVSLSSETTVPPVAAVVEIPSPDTVPTPTEAPAQSVKGPVVSSIPSQTPTEAAAPIPQLTSPVSLPTTPVSATLATNAPATPEAAASAVPASITLISTAESSEPSIEIPKTLPGDVKLKEPAIPSPLTEQTPPTSPSAVSVEATPVQQETVAAPEQKSLVAAPSDSTLVQPDTPTVTEPTPPTSPPIALMESPLTAKLKVETELPATPPVGSSAQPSLVAATEEPPVPPKRKGGAKANQDGKNQKGGKQSKGKK</sequence>
<gene>
    <name evidence="4" type="ORF">g.28090</name>
</gene>
<dbReference type="CDD" id="cd02537">
    <property type="entry name" value="GT8_Glycogenin"/>
    <property type="match status" value="1"/>
</dbReference>
<dbReference type="Gene3D" id="3.90.550.10">
    <property type="entry name" value="Spore Coat Polysaccharide Biosynthesis Protein SpsA, Chain A"/>
    <property type="match status" value="1"/>
</dbReference>
<dbReference type="GO" id="GO:0008466">
    <property type="term" value="F:glycogenin glucosyltransferase activity"/>
    <property type="evidence" value="ECO:0007669"/>
    <property type="project" value="UniProtKB-EC"/>
</dbReference>
<dbReference type="FunFam" id="3.90.550.10:FF:000085">
    <property type="entry name" value="Glycogenin, isoform B"/>
    <property type="match status" value="1"/>
</dbReference>
<accession>A0A1B6M9I6</accession>
<reference evidence="4" key="1">
    <citation type="submission" date="2015-11" db="EMBL/GenBank/DDBJ databases">
        <title>De novo transcriptome assembly of four potential Pierce s Disease insect vectors from Arizona vineyards.</title>
        <authorList>
            <person name="Tassone E.E."/>
        </authorList>
    </citation>
    <scope>NUCLEOTIDE SEQUENCE</scope>
</reference>
<evidence type="ECO:0000313" key="4">
    <source>
        <dbReference type="EMBL" id="JAT32596.1"/>
    </source>
</evidence>
<evidence type="ECO:0000256" key="1">
    <source>
        <dbReference type="ARBA" id="ARBA00038162"/>
    </source>
</evidence>
<feature type="region of interest" description="Disordered" evidence="3">
    <location>
        <begin position="576"/>
        <end position="607"/>
    </location>
</feature>
<comment type="similarity">
    <text evidence="1">Belongs to the glycosyltransferase 8 family. Glycogenin subfamily.</text>
</comment>
<proteinExistence type="inferred from homology"/>
<organism evidence="4">
    <name type="scientific">Graphocephala atropunctata</name>
    <dbReference type="NCBI Taxonomy" id="36148"/>
    <lineage>
        <taxon>Eukaryota</taxon>
        <taxon>Metazoa</taxon>
        <taxon>Ecdysozoa</taxon>
        <taxon>Arthropoda</taxon>
        <taxon>Hexapoda</taxon>
        <taxon>Insecta</taxon>
        <taxon>Pterygota</taxon>
        <taxon>Neoptera</taxon>
        <taxon>Paraneoptera</taxon>
        <taxon>Hemiptera</taxon>
        <taxon>Auchenorrhyncha</taxon>
        <taxon>Membracoidea</taxon>
        <taxon>Cicadellidae</taxon>
        <taxon>Cicadellinae</taxon>
        <taxon>Cicadellini</taxon>
        <taxon>Graphocephala</taxon>
    </lineage>
</organism>
<dbReference type="EMBL" id="GEBQ01007381">
    <property type="protein sequence ID" value="JAT32596.1"/>
    <property type="molecule type" value="Transcribed_RNA"/>
</dbReference>
<dbReference type="AlphaFoldDB" id="A0A1B6M9I6"/>
<dbReference type="SUPFAM" id="SSF53448">
    <property type="entry name" value="Nucleotide-diphospho-sugar transferases"/>
    <property type="match status" value="1"/>
</dbReference>
<feature type="region of interest" description="Disordered" evidence="3">
    <location>
        <begin position="413"/>
        <end position="449"/>
    </location>
</feature>
<dbReference type="GO" id="GO:0005978">
    <property type="term" value="P:glycogen biosynthetic process"/>
    <property type="evidence" value="ECO:0007669"/>
    <property type="project" value="UniProtKB-ARBA"/>
</dbReference>
<dbReference type="EC" id="2.4.1.186" evidence="2"/>
<protein>
    <recommendedName>
        <fullName evidence="2">glycogenin glucosyltransferase</fullName>
        <ecNumber evidence="2">2.4.1.186</ecNumber>
    </recommendedName>
</protein>
<feature type="compositionally biased region" description="Low complexity" evidence="3">
    <location>
        <begin position="426"/>
        <end position="436"/>
    </location>
</feature>
<dbReference type="InterPro" id="IPR029044">
    <property type="entry name" value="Nucleotide-diphossugar_trans"/>
</dbReference>
<dbReference type="InterPro" id="IPR050587">
    <property type="entry name" value="GNT1/Glycosyltrans_8"/>
</dbReference>
<feature type="compositionally biased region" description="Polar residues" evidence="3">
    <location>
        <begin position="682"/>
        <end position="693"/>
    </location>
</feature>